<reference evidence="1" key="1">
    <citation type="submission" date="2020-09" db="EMBL/GenBank/DDBJ databases">
        <title>Genome-Enabled Discovery of Anthraquinone Biosynthesis in Senna tora.</title>
        <authorList>
            <person name="Kang S.-H."/>
            <person name="Pandey R.P."/>
            <person name="Lee C.-M."/>
            <person name="Sim J.-S."/>
            <person name="Jeong J.-T."/>
            <person name="Choi B.-S."/>
            <person name="Jung M."/>
            <person name="Ginzburg D."/>
            <person name="Zhao K."/>
            <person name="Won S.Y."/>
            <person name="Oh T.-J."/>
            <person name="Yu Y."/>
            <person name="Kim N.-H."/>
            <person name="Lee O.R."/>
            <person name="Lee T.-H."/>
            <person name="Bashyal P."/>
            <person name="Kim T.-S."/>
            <person name="Lee W.-H."/>
            <person name="Kawkins C."/>
            <person name="Kim C.-K."/>
            <person name="Kim J.S."/>
            <person name="Ahn B.O."/>
            <person name="Rhee S.Y."/>
            <person name="Sohng J.K."/>
        </authorList>
    </citation>
    <scope>NUCLEOTIDE SEQUENCE</scope>
    <source>
        <tissue evidence="1">Leaf</tissue>
    </source>
</reference>
<keyword evidence="2" id="KW-1185">Reference proteome</keyword>
<dbReference type="Proteomes" id="UP000634136">
    <property type="component" value="Unassembled WGS sequence"/>
</dbReference>
<accession>A0A834T061</accession>
<protein>
    <submittedName>
        <fullName evidence="1">Uncharacterized protein</fullName>
    </submittedName>
</protein>
<evidence type="ECO:0000313" key="1">
    <source>
        <dbReference type="EMBL" id="KAF7812502.1"/>
    </source>
</evidence>
<proteinExistence type="predicted"/>
<dbReference type="EMBL" id="JAAIUW010000010">
    <property type="protein sequence ID" value="KAF7812502.1"/>
    <property type="molecule type" value="Genomic_DNA"/>
</dbReference>
<dbReference type="OrthoDB" id="686025at2759"/>
<gene>
    <name evidence="1" type="ORF">G2W53_033478</name>
</gene>
<comment type="caution">
    <text evidence="1">The sequence shown here is derived from an EMBL/GenBank/DDBJ whole genome shotgun (WGS) entry which is preliminary data.</text>
</comment>
<organism evidence="1 2">
    <name type="scientific">Senna tora</name>
    <dbReference type="NCBI Taxonomy" id="362788"/>
    <lineage>
        <taxon>Eukaryota</taxon>
        <taxon>Viridiplantae</taxon>
        <taxon>Streptophyta</taxon>
        <taxon>Embryophyta</taxon>
        <taxon>Tracheophyta</taxon>
        <taxon>Spermatophyta</taxon>
        <taxon>Magnoliopsida</taxon>
        <taxon>eudicotyledons</taxon>
        <taxon>Gunneridae</taxon>
        <taxon>Pentapetalae</taxon>
        <taxon>rosids</taxon>
        <taxon>fabids</taxon>
        <taxon>Fabales</taxon>
        <taxon>Fabaceae</taxon>
        <taxon>Caesalpinioideae</taxon>
        <taxon>Cassia clade</taxon>
        <taxon>Senna</taxon>
    </lineage>
</organism>
<dbReference type="AlphaFoldDB" id="A0A834T061"/>
<name>A0A834T061_9FABA</name>
<sequence length="171" mass="19712">MATVFSVMQLRRTLFTCWPRAQDWKKRERVVPRISLLGLMAMCLIWDEINVQKFAQESRDQKHGWLKAFRVWDKLKEACKFSAVDSCVQGREVWTSSSGDVKKMNDDASIRSPGGVGGLLRDCTRTCVLTFAELIPFPDDSILVEAMAIKRGMKFVIQYRYKLLEIALHHI</sequence>
<evidence type="ECO:0000313" key="2">
    <source>
        <dbReference type="Proteomes" id="UP000634136"/>
    </source>
</evidence>